<dbReference type="Gene3D" id="3.20.20.70">
    <property type="entry name" value="Aldolase class I"/>
    <property type="match status" value="1"/>
</dbReference>
<dbReference type="EMBL" id="LGTK01000055">
    <property type="protein sequence ID" value="KPH72446.1"/>
    <property type="molecule type" value="Genomic_DNA"/>
</dbReference>
<evidence type="ECO:0000313" key="2">
    <source>
        <dbReference type="Proteomes" id="UP000037854"/>
    </source>
</evidence>
<dbReference type="InterPro" id="IPR013785">
    <property type="entry name" value="Aldolase_TIM"/>
</dbReference>
<dbReference type="Proteomes" id="UP000037854">
    <property type="component" value="Unassembled WGS sequence"/>
</dbReference>
<dbReference type="SUPFAM" id="SSF110391">
    <property type="entry name" value="GlpP-like"/>
    <property type="match status" value="1"/>
</dbReference>
<proteinExistence type="predicted"/>
<protein>
    <submittedName>
        <fullName evidence="1">Glycerol-3-phosphate responsive antiterminator GlpP</fullName>
    </submittedName>
</protein>
<dbReference type="PANTHER" id="PTHR35787:SF1">
    <property type="entry name" value="GLYCEROL UPTAKE OPERON ANTITERMINATOR REGULATORY PROTEIN"/>
    <property type="match status" value="1"/>
</dbReference>
<organism evidence="1 2">
    <name type="scientific">Oceanobacillus caeni</name>
    <dbReference type="NCBI Taxonomy" id="405946"/>
    <lineage>
        <taxon>Bacteria</taxon>
        <taxon>Bacillati</taxon>
        <taxon>Bacillota</taxon>
        <taxon>Bacilli</taxon>
        <taxon>Bacillales</taxon>
        <taxon>Bacillaceae</taxon>
        <taxon>Oceanobacillus</taxon>
    </lineage>
</organism>
<sequence>MKEFELALETPFDTVVFLETRISQLKSMIHYAKKANKNVLVHFDLIHGLKSDDYGMEFLVHEMKPDGILSTRGNVVTLAKKHQLLAIQRMFLLDSIALENNLKLINRIKPDCVEVLPGIMPSIIKQIYDKTNLPIIAGGLVTSSNDVKAAYDAGAIAVSTSRKNLWHLS</sequence>
<keyword evidence="2" id="KW-1185">Reference proteome</keyword>
<evidence type="ECO:0000313" key="1">
    <source>
        <dbReference type="EMBL" id="KPH72446.1"/>
    </source>
</evidence>
<gene>
    <name evidence="1" type="ORF">AFL42_13425</name>
</gene>
<accession>A0ABR5MHG9</accession>
<name>A0ABR5MHG9_9BACI</name>
<dbReference type="PIRSF" id="PIRSF016897">
    <property type="entry name" value="GlpP"/>
    <property type="match status" value="1"/>
</dbReference>
<dbReference type="Pfam" id="PF04309">
    <property type="entry name" value="G3P_antiterm"/>
    <property type="match status" value="1"/>
</dbReference>
<dbReference type="InterPro" id="IPR006699">
    <property type="entry name" value="GlpP"/>
</dbReference>
<dbReference type="PANTHER" id="PTHR35787">
    <property type="entry name" value="GLYCEROL UPTAKE OPERON ANTITERMINATOR REGULATORY PROTEIN"/>
    <property type="match status" value="1"/>
</dbReference>
<comment type="caution">
    <text evidence="1">The sequence shown here is derived from an EMBL/GenBank/DDBJ whole genome shotgun (WGS) entry which is preliminary data.</text>
</comment>
<reference evidence="1 2" key="1">
    <citation type="submission" date="2015-07" db="EMBL/GenBank/DDBJ databases">
        <title>High-quality draft genome sequence of Oceanobacillus caeni HM6, a bacillus isolated from a human feces.</title>
        <authorList>
            <person name="Kumar J."/>
            <person name="Verma M.K."/>
            <person name="Pandey R."/>
            <person name="Bhambi M."/>
            <person name="Chauhan N."/>
        </authorList>
    </citation>
    <scope>NUCLEOTIDE SEQUENCE [LARGE SCALE GENOMIC DNA]</scope>
    <source>
        <strain evidence="1 2">HM6</strain>
    </source>
</reference>